<keyword evidence="10" id="KW-0670">Pyruvate</keyword>
<keyword evidence="4" id="KW-0812">Transmembrane</keyword>
<keyword evidence="6" id="KW-1133">Transmembrane helix</keyword>
<dbReference type="Pfam" id="PF03650">
    <property type="entry name" value="MPC"/>
    <property type="match status" value="1"/>
</dbReference>
<name>A0A5N5SK88_9CRUS</name>
<gene>
    <name evidence="10" type="primary">MPC2</name>
    <name evidence="10" type="ORF">Anas_07750</name>
</gene>
<reference evidence="10 11" key="1">
    <citation type="journal article" date="2019" name="PLoS Biol.">
        <title>Sex chromosomes control vertical transmission of feminizing Wolbachia symbionts in an isopod.</title>
        <authorList>
            <person name="Becking T."/>
            <person name="Chebbi M.A."/>
            <person name="Giraud I."/>
            <person name="Moumen B."/>
            <person name="Laverre T."/>
            <person name="Caubet Y."/>
            <person name="Peccoud J."/>
            <person name="Gilbert C."/>
            <person name="Cordaux R."/>
        </authorList>
    </citation>
    <scope>NUCLEOTIDE SEQUENCE [LARGE SCALE GENOMIC DNA]</scope>
    <source>
        <strain evidence="10">ANa2</strain>
        <tissue evidence="10">Whole body excluding digestive tract and cuticle</tissue>
    </source>
</reference>
<protein>
    <recommendedName>
        <fullName evidence="9">Mitochondrial pyruvate carrier</fullName>
    </recommendedName>
</protein>
<dbReference type="GO" id="GO:0006850">
    <property type="term" value="P:pyruvate import into mitochondria"/>
    <property type="evidence" value="ECO:0007669"/>
    <property type="project" value="InterPro"/>
</dbReference>
<dbReference type="GO" id="GO:0005743">
    <property type="term" value="C:mitochondrial inner membrane"/>
    <property type="evidence" value="ECO:0007669"/>
    <property type="project" value="UniProtKB-SubCell"/>
</dbReference>
<sequence>MHKVEGYQCVPYIYNPLIGKEVVYNSQNVVYSIINCFILYNKMAAIYRSMIKSLDKLVPPRFHPFWNHPAVIAGLGDLARPPQNLSASQSCALAATGTIWARYCLVIIPKNYYLCSVNVFVGSTGFYQLYRIFRYKQSLKSNPEAAIENSEE</sequence>
<evidence type="ECO:0000313" key="11">
    <source>
        <dbReference type="Proteomes" id="UP000326759"/>
    </source>
</evidence>
<evidence type="ECO:0000256" key="2">
    <source>
        <dbReference type="ARBA" id="ARBA00006416"/>
    </source>
</evidence>
<accession>A0A5N5SK88</accession>
<evidence type="ECO:0000256" key="6">
    <source>
        <dbReference type="ARBA" id="ARBA00022989"/>
    </source>
</evidence>
<organism evidence="10 11">
    <name type="scientific">Armadillidium nasatum</name>
    <dbReference type="NCBI Taxonomy" id="96803"/>
    <lineage>
        <taxon>Eukaryota</taxon>
        <taxon>Metazoa</taxon>
        <taxon>Ecdysozoa</taxon>
        <taxon>Arthropoda</taxon>
        <taxon>Crustacea</taxon>
        <taxon>Multicrustacea</taxon>
        <taxon>Malacostraca</taxon>
        <taxon>Eumalacostraca</taxon>
        <taxon>Peracarida</taxon>
        <taxon>Isopoda</taxon>
        <taxon>Oniscidea</taxon>
        <taxon>Crinocheta</taxon>
        <taxon>Armadillidiidae</taxon>
        <taxon>Armadillidium</taxon>
    </lineage>
</organism>
<comment type="subcellular location">
    <subcellularLocation>
        <location evidence="1 9">Mitochondrion inner membrane</location>
        <topology evidence="1 9">Multi-pass membrane protein</topology>
    </subcellularLocation>
</comment>
<keyword evidence="11" id="KW-1185">Reference proteome</keyword>
<dbReference type="InterPro" id="IPR005336">
    <property type="entry name" value="MPC"/>
</dbReference>
<evidence type="ECO:0000256" key="4">
    <source>
        <dbReference type="ARBA" id="ARBA00022692"/>
    </source>
</evidence>
<proteinExistence type="inferred from homology"/>
<evidence type="ECO:0000313" key="10">
    <source>
        <dbReference type="EMBL" id="KAB7494485.1"/>
    </source>
</evidence>
<evidence type="ECO:0000256" key="9">
    <source>
        <dbReference type="RuleBase" id="RU363100"/>
    </source>
</evidence>
<comment type="function">
    <text evidence="9">Mediates the uptake of pyruvate into mitochondria.</text>
</comment>
<keyword evidence="5 9" id="KW-0999">Mitochondrion inner membrane</keyword>
<evidence type="ECO:0000256" key="8">
    <source>
        <dbReference type="ARBA" id="ARBA00023136"/>
    </source>
</evidence>
<dbReference type="AlphaFoldDB" id="A0A5N5SK88"/>
<dbReference type="OrthoDB" id="869189at2759"/>
<evidence type="ECO:0000256" key="5">
    <source>
        <dbReference type="ARBA" id="ARBA00022792"/>
    </source>
</evidence>
<keyword evidence="8" id="KW-0472">Membrane</keyword>
<evidence type="ECO:0000256" key="7">
    <source>
        <dbReference type="ARBA" id="ARBA00023128"/>
    </source>
</evidence>
<comment type="similarity">
    <text evidence="2 9">Belongs to the mitochondrial pyruvate carrier (MPC) (TC 2.A.105) family.</text>
</comment>
<evidence type="ECO:0000256" key="1">
    <source>
        <dbReference type="ARBA" id="ARBA00004448"/>
    </source>
</evidence>
<comment type="caution">
    <text evidence="10">The sequence shown here is derived from an EMBL/GenBank/DDBJ whole genome shotgun (WGS) entry which is preliminary data.</text>
</comment>
<dbReference type="EMBL" id="SEYY01023992">
    <property type="protein sequence ID" value="KAB7494485.1"/>
    <property type="molecule type" value="Genomic_DNA"/>
</dbReference>
<keyword evidence="3 9" id="KW-0813">Transport</keyword>
<dbReference type="Proteomes" id="UP000326759">
    <property type="component" value="Unassembled WGS sequence"/>
</dbReference>
<keyword evidence="7 9" id="KW-0496">Mitochondrion</keyword>
<evidence type="ECO:0000256" key="3">
    <source>
        <dbReference type="ARBA" id="ARBA00022448"/>
    </source>
</evidence>